<evidence type="ECO:0000313" key="2">
    <source>
        <dbReference type="EMBL" id="QSZ42335.1"/>
    </source>
</evidence>
<evidence type="ECO:0000313" key="3">
    <source>
        <dbReference type="Proteomes" id="UP000671852"/>
    </source>
</evidence>
<gene>
    <name evidence="2" type="ORF">GJV85_09515</name>
</gene>
<dbReference type="AlphaFoldDB" id="A0A975GD56"/>
<reference evidence="2" key="2">
    <citation type="submission" date="2021-04" db="EMBL/GenBank/DDBJ databases">
        <title>Isolation and characterization of a novel species of the genus Sulfurimonas.</title>
        <authorList>
            <person name="Fukui M."/>
        </authorList>
    </citation>
    <scope>NUCLEOTIDE SEQUENCE</scope>
    <source>
        <strain evidence="2">H1576</strain>
    </source>
</reference>
<feature type="domain" description="Endonuclease/exonuclease/phosphatase" evidence="1">
    <location>
        <begin position="22"/>
        <end position="328"/>
    </location>
</feature>
<evidence type="ECO:0000259" key="1">
    <source>
        <dbReference type="Pfam" id="PF19580"/>
    </source>
</evidence>
<reference evidence="2" key="1">
    <citation type="submission" date="2019-11" db="EMBL/GenBank/DDBJ databases">
        <authorList>
            <person name="Kojima H."/>
        </authorList>
    </citation>
    <scope>NUCLEOTIDE SEQUENCE</scope>
    <source>
        <strain evidence="2">H1576</strain>
    </source>
</reference>
<dbReference type="Gene3D" id="3.60.10.10">
    <property type="entry name" value="Endonuclease/exonuclease/phosphatase"/>
    <property type="match status" value="1"/>
</dbReference>
<dbReference type="EMBL" id="CP046072">
    <property type="protein sequence ID" value="QSZ42335.1"/>
    <property type="molecule type" value="Genomic_DNA"/>
</dbReference>
<proteinExistence type="predicted"/>
<dbReference type="InterPro" id="IPR036691">
    <property type="entry name" value="Endo/exonu/phosph_ase_sf"/>
</dbReference>
<dbReference type="Proteomes" id="UP000671852">
    <property type="component" value="Chromosome"/>
</dbReference>
<dbReference type="Pfam" id="PF19580">
    <property type="entry name" value="Exo_endo_phos_3"/>
    <property type="match status" value="1"/>
</dbReference>
<keyword evidence="2" id="KW-0378">Hydrolase</keyword>
<keyword evidence="2" id="KW-0540">Nuclease</keyword>
<sequence>MRTLAILLLFISLLQGESVLKIATYNIENLFDLSRSGYEYEEYVPNTKAQWNLKNYRIKLKNIAKVIKDIDADIIALQEIESLVALKDLRLTLKQQGLYYQYYKIADNKNTTIKVAILSKIPFIYTKEISVTKSYKYRNILEAKFKIKNQDLFLLVNHWKSKAGPESMRIISAKTIKKRVQELGKNKNIILLGDFNSHYEENKIFVRKRKHNDTDGITGINDILATKKYKDRVENISLKNYAFYNLWYDTEVKDRFSYIFRGKKETLDNILISQELINSSGIQYISHSIESYKAPYLFKGKNIYRWQVRRKRPHIHKGKGYSDHLAVIAKFAVN</sequence>
<keyword evidence="3" id="KW-1185">Reference proteome</keyword>
<dbReference type="PANTHER" id="PTHR42834">
    <property type="entry name" value="ENDONUCLEASE/EXONUCLEASE/PHOSPHATASE FAMILY PROTEIN (AFU_ORTHOLOGUE AFUA_3G09210)"/>
    <property type="match status" value="1"/>
</dbReference>
<organism evidence="2 3">
    <name type="scientific">Sulfurimonas aquatica</name>
    <dbReference type="NCBI Taxonomy" id="2672570"/>
    <lineage>
        <taxon>Bacteria</taxon>
        <taxon>Pseudomonadati</taxon>
        <taxon>Campylobacterota</taxon>
        <taxon>Epsilonproteobacteria</taxon>
        <taxon>Campylobacterales</taxon>
        <taxon>Sulfurimonadaceae</taxon>
        <taxon>Sulfurimonas</taxon>
    </lineage>
</organism>
<name>A0A975GD56_9BACT</name>
<dbReference type="InterPro" id="IPR005135">
    <property type="entry name" value="Endo/exonuclease/phosphatase"/>
</dbReference>
<dbReference type="SUPFAM" id="SSF56219">
    <property type="entry name" value="DNase I-like"/>
    <property type="match status" value="1"/>
</dbReference>
<dbReference type="GO" id="GO:0004519">
    <property type="term" value="F:endonuclease activity"/>
    <property type="evidence" value="ECO:0007669"/>
    <property type="project" value="UniProtKB-KW"/>
</dbReference>
<protein>
    <submittedName>
        <fullName evidence="2">Endonuclease</fullName>
    </submittedName>
</protein>
<dbReference type="KEGG" id="saqt:GJV85_09515"/>
<keyword evidence="2" id="KW-0255">Endonuclease</keyword>
<accession>A0A975GD56</accession>
<dbReference type="PANTHER" id="PTHR42834:SF1">
    <property type="entry name" value="ENDONUCLEASE_EXONUCLEASE_PHOSPHATASE FAMILY PROTEIN (AFU_ORTHOLOGUE AFUA_3G09210)"/>
    <property type="match status" value="1"/>
</dbReference>